<dbReference type="RefSeq" id="WP_376878471.1">
    <property type="nucleotide sequence ID" value="NZ_JBHUHP010000016.1"/>
</dbReference>
<name>A0ABW4XCV9_9ACTN</name>
<keyword evidence="2" id="KW-1185">Reference proteome</keyword>
<proteinExistence type="predicted"/>
<comment type="caution">
    <text evidence="1">The sequence shown here is derived from an EMBL/GenBank/DDBJ whole genome shotgun (WGS) entry which is preliminary data.</text>
</comment>
<evidence type="ECO:0000313" key="1">
    <source>
        <dbReference type="EMBL" id="MFD2093185.1"/>
    </source>
</evidence>
<accession>A0ABW4XCV9</accession>
<organism evidence="1 2">
    <name type="scientific">Blastococcus deserti</name>
    <dbReference type="NCBI Taxonomy" id="2259033"/>
    <lineage>
        <taxon>Bacteria</taxon>
        <taxon>Bacillati</taxon>
        <taxon>Actinomycetota</taxon>
        <taxon>Actinomycetes</taxon>
        <taxon>Geodermatophilales</taxon>
        <taxon>Geodermatophilaceae</taxon>
        <taxon>Blastococcus</taxon>
    </lineage>
</organism>
<protein>
    <submittedName>
        <fullName evidence="1">Uncharacterized protein</fullName>
    </submittedName>
</protein>
<dbReference type="Proteomes" id="UP001597402">
    <property type="component" value="Unassembled WGS sequence"/>
</dbReference>
<dbReference type="EMBL" id="JBHUHP010000016">
    <property type="protein sequence ID" value="MFD2093185.1"/>
    <property type="molecule type" value="Genomic_DNA"/>
</dbReference>
<sequence>MRQPPLQQYLELRLRVPPIVAFIDQHKLEHGVEPIWRVRSEAGANIAPSTYCATKARRRRHGR</sequence>
<reference evidence="2" key="1">
    <citation type="journal article" date="2019" name="Int. J. Syst. Evol. Microbiol.">
        <title>The Global Catalogue of Microorganisms (GCM) 10K type strain sequencing project: providing services to taxonomists for standard genome sequencing and annotation.</title>
        <authorList>
            <consortium name="The Broad Institute Genomics Platform"/>
            <consortium name="The Broad Institute Genome Sequencing Center for Infectious Disease"/>
            <person name="Wu L."/>
            <person name="Ma J."/>
        </authorList>
    </citation>
    <scope>NUCLEOTIDE SEQUENCE [LARGE SCALE GENOMIC DNA]</scope>
    <source>
        <strain evidence="2">JCM 3338</strain>
    </source>
</reference>
<gene>
    <name evidence="1" type="ORF">ACFSHS_16595</name>
</gene>
<evidence type="ECO:0000313" key="2">
    <source>
        <dbReference type="Proteomes" id="UP001597402"/>
    </source>
</evidence>